<evidence type="ECO:0000313" key="2">
    <source>
        <dbReference type="Proteomes" id="UP000671952"/>
    </source>
</evidence>
<dbReference type="Proteomes" id="UP000671952">
    <property type="component" value="Segment"/>
</dbReference>
<organism evidence="1 2">
    <name type="scientific">Xanthomonas phage FoX4</name>
    <dbReference type="NCBI Taxonomy" id="2723900"/>
    <lineage>
        <taxon>Viruses</taxon>
        <taxon>Duplodnaviria</taxon>
        <taxon>Heunggongvirae</taxon>
        <taxon>Uroviricota</taxon>
        <taxon>Caudoviricetes</taxon>
        <taxon>Foxquatrovirus</taxon>
        <taxon>Foxquatrovirus fox4</taxon>
    </lineage>
</organism>
<protein>
    <submittedName>
        <fullName evidence="1">Uncharacterized protein</fullName>
    </submittedName>
</protein>
<reference evidence="1" key="1">
    <citation type="submission" date="2020-03" db="EMBL/GenBank/DDBJ databases">
        <title>Development of an integrated pest management strategy to control Xanthomonas campestris pv. campestris by using bacteriophages.</title>
        <authorList>
            <person name="Holtappels D."/>
            <person name="Rombouts S."/>
            <person name="Lavigne R."/>
            <person name="Wagemans J."/>
        </authorList>
    </citation>
    <scope>NUCLEOTIDE SEQUENCE</scope>
</reference>
<accession>A0A858WJY9</accession>
<dbReference type="EMBL" id="MT161385">
    <property type="protein sequence ID" value="QJI53030.1"/>
    <property type="molecule type" value="Genomic_DNA"/>
</dbReference>
<proteinExistence type="predicted"/>
<gene>
    <name evidence="1" type="ORF">XccvBFoX4_gp76</name>
</gene>
<name>A0A858WJY9_9CAUD</name>
<keyword evidence="2" id="KW-1185">Reference proteome</keyword>
<sequence length="95" mass="10549">MSIIDTETPMGAARYVRRERYAFPGGYALALLTTDGGLLCPDCVSSEFRQVSWEHRNKTNGGFRPSGLVCGADTDVEMRCDHCGKVMQQESEELE</sequence>
<evidence type="ECO:0000313" key="1">
    <source>
        <dbReference type="EMBL" id="QJI53030.1"/>
    </source>
</evidence>